<dbReference type="Pfam" id="PF19788">
    <property type="entry name" value="DUF6272"/>
    <property type="match status" value="1"/>
</dbReference>
<protein>
    <recommendedName>
        <fullName evidence="3">ATP-binding protein</fullName>
    </recommendedName>
</protein>
<dbReference type="Proteomes" id="UP000004095">
    <property type="component" value="Unassembled WGS sequence"/>
</dbReference>
<dbReference type="InterPro" id="IPR046239">
    <property type="entry name" value="DUF6272"/>
</dbReference>
<accession>A1ZJP5</accession>
<proteinExistence type="predicted"/>
<dbReference type="NCBIfam" id="NF038262">
    <property type="entry name" value="SiaB_fam_kinase"/>
    <property type="match status" value="1"/>
</dbReference>
<dbReference type="AlphaFoldDB" id="A1ZJP5"/>
<dbReference type="eggNOG" id="ENOG502ZBV5">
    <property type="taxonomic scope" value="Bacteria"/>
</dbReference>
<reference evidence="1 2" key="1">
    <citation type="submission" date="2007-01" db="EMBL/GenBank/DDBJ databases">
        <authorList>
            <person name="Haygood M."/>
            <person name="Podell S."/>
            <person name="Anderson C."/>
            <person name="Hopkinson B."/>
            <person name="Roe K."/>
            <person name="Barbeau K."/>
            <person name="Gaasterland T."/>
            <person name="Ferriera S."/>
            <person name="Johnson J."/>
            <person name="Kravitz S."/>
            <person name="Beeson K."/>
            <person name="Sutton G."/>
            <person name="Rogers Y.-H."/>
            <person name="Friedman R."/>
            <person name="Frazier M."/>
            <person name="Venter J.C."/>
        </authorList>
    </citation>
    <scope>NUCLEOTIDE SEQUENCE [LARGE SCALE GENOMIC DNA]</scope>
    <source>
        <strain evidence="1 2">ATCC 23134</strain>
    </source>
</reference>
<dbReference type="OrthoDB" id="981434at2"/>
<sequence>MSEKINFFAYQSDYYSEHEILLSYKGPVTDIILAEISLEIQKKIKENPRIFRKLHAIFIELAQNILYYSNEYNHFRKQEKVGCIIIARSEDYYHLETGNLANTVSIKLLRERCKVINDMDAKSLRMYKRHMRKLSLMAGARGAGIGLIQSALLSENPLEMRSRKIDDDYTFFTLSVKIAR</sequence>
<comment type="caution">
    <text evidence="1">The sequence shown here is derived from an EMBL/GenBank/DDBJ whole genome shotgun (WGS) entry which is preliminary data.</text>
</comment>
<dbReference type="EMBL" id="AAWS01000011">
    <property type="protein sequence ID" value="EAY29348.1"/>
    <property type="molecule type" value="Genomic_DNA"/>
</dbReference>
<organism evidence="1 2">
    <name type="scientific">Microscilla marina ATCC 23134</name>
    <dbReference type="NCBI Taxonomy" id="313606"/>
    <lineage>
        <taxon>Bacteria</taxon>
        <taxon>Pseudomonadati</taxon>
        <taxon>Bacteroidota</taxon>
        <taxon>Cytophagia</taxon>
        <taxon>Cytophagales</taxon>
        <taxon>Microscillaceae</taxon>
        <taxon>Microscilla</taxon>
    </lineage>
</organism>
<gene>
    <name evidence="1" type="ORF">M23134_01404</name>
</gene>
<evidence type="ECO:0008006" key="3">
    <source>
        <dbReference type="Google" id="ProtNLM"/>
    </source>
</evidence>
<name>A1ZJP5_MICM2</name>
<keyword evidence="2" id="KW-1185">Reference proteome</keyword>
<dbReference type="RefSeq" id="WP_002696340.1">
    <property type="nucleotide sequence ID" value="NZ_AAWS01000011.1"/>
</dbReference>
<evidence type="ECO:0000313" key="1">
    <source>
        <dbReference type="EMBL" id="EAY29348.1"/>
    </source>
</evidence>
<evidence type="ECO:0000313" key="2">
    <source>
        <dbReference type="Proteomes" id="UP000004095"/>
    </source>
</evidence>